<name>J9PJT7_BYCPO</name>
<evidence type="ECO:0000256" key="15">
    <source>
        <dbReference type="ARBA" id="ARBA00049551"/>
    </source>
</evidence>
<evidence type="ECO:0000256" key="9">
    <source>
        <dbReference type="ARBA" id="ARBA00022982"/>
    </source>
</evidence>
<evidence type="ECO:0000256" key="5">
    <source>
        <dbReference type="ARBA" id="ARBA00022448"/>
    </source>
</evidence>
<keyword evidence="9" id="KW-0249">Electron transport</keyword>
<evidence type="ECO:0000256" key="10">
    <source>
        <dbReference type="ARBA" id="ARBA00022989"/>
    </source>
</evidence>
<gene>
    <name evidence="17" type="primary">ND6</name>
</gene>
<dbReference type="AlphaFoldDB" id="J9PJT7"/>
<feature type="transmembrane region" description="Helical" evidence="16">
    <location>
        <begin position="73"/>
        <end position="94"/>
    </location>
</feature>
<evidence type="ECO:0000256" key="2">
    <source>
        <dbReference type="ARBA" id="ARBA00005698"/>
    </source>
</evidence>
<accession>J9PJT7</accession>
<dbReference type="GO" id="GO:0008137">
    <property type="term" value="F:NADH dehydrogenase (ubiquinone) activity"/>
    <property type="evidence" value="ECO:0007669"/>
    <property type="project" value="UniProtKB-EC"/>
</dbReference>
<evidence type="ECO:0000256" key="4">
    <source>
        <dbReference type="ARBA" id="ARBA00021095"/>
    </source>
</evidence>
<keyword evidence="7 16" id="KW-0812">Transmembrane</keyword>
<reference evidence="17" key="2">
    <citation type="journal article" date="2013" name="Mol. Phylogenet. Evol.">
        <title>Mitogenome sequences stabilize the phylogenetics of weevils (Curculionoidea) and establish the monophyly of larval ectophagy.</title>
        <authorList>
            <person name="Haran J."/>
            <person name="Timmermans M.J."/>
            <person name="Vogler A.P."/>
        </authorList>
    </citation>
    <scope>NUCLEOTIDE SEQUENCE</scope>
</reference>
<reference evidence="17" key="1">
    <citation type="submission" date="2011-06" db="EMBL/GenBank/DDBJ databases">
        <authorList>
            <person name="Haran J.M."/>
            <person name="Timmermans M.J.T.N."/>
            <person name="Vogler A.P."/>
        </authorList>
    </citation>
    <scope>NUCLEOTIDE SEQUENCE</scope>
</reference>
<feature type="transmembrane region" description="Helical" evidence="16">
    <location>
        <begin position="40"/>
        <end position="61"/>
    </location>
</feature>
<evidence type="ECO:0000256" key="8">
    <source>
        <dbReference type="ARBA" id="ARBA00022967"/>
    </source>
</evidence>
<evidence type="ECO:0000256" key="6">
    <source>
        <dbReference type="ARBA" id="ARBA00022660"/>
    </source>
</evidence>
<evidence type="ECO:0000256" key="16">
    <source>
        <dbReference type="SAM" id="Phobius"/>
    </source>
</evidence>
<keyword evidence="12 17" id="KW-0496">Mitochondrion</keyword>
<dbReference type="GO" id="GO:0031966">
    <property type="term" value="C:mitochondrial membrane"/>
    <property type="evidence" value="ECO:0007669"/>
    <property type="project" value="UniProtKB-SubCell"/>
</dbReference>
<keyword evidence="6" id="KW-0679">Respiratory chain</keyword>
<evidence type="ECO:0000256" key="7">
    <source>
        <dbReference type="ARBA" id="ARBA00022692"/>
    </source>
</evidence>
<comment type="similarity">
    <text evidence="2">Belongs to the complex I subunit 6 family.</text>
</comment>
<dbReference type="InterPro" id="IPR050269">
    <property type="entry name" value="ComplexI_Subunit6"/>
</dbReference>
<evidence type="ECO:0000256" key="14">
    <source>
        <dbReference type="ARBA" id="ARBA00031019"/>
    </source>
</evidence>
<sequence>MYMTISSIMFIFMSHPLTLGSILLIQTIFSALITGMMNFNYWFSYIMFLIMIGGMLILFMYMTSVASNEKFKFSMNLFILWLTSVFSATIIYMFNKYTALFNYFNLAMSNQSLTSNNILSMSKLMNFPNNLNLILIILYLLISLIAIVKITKIQFGPLRQKF</sequence>
<proteinExistence type="inferred from homology"/>
<evidence type="ECO:0000256" key="12">
    <source>
        <dbReference type="ARBA" id="ARBA00023128"/>
    </source>
</evidence>
<feature type="transmembrane region" description="Helical" evidence="16">
    <location>
        <begin position="131"/>
        <end position="151"/>
    </location>
</feature>
<dbReference type="EMBL" id="JN163965">
    <property type="protein sequence ID" value="AEP27674.1"/>
    <property type="molecule type" value="Genomic_DNA"/>
</dbReference>
<comment type="catalytic activity">
    <reaction evidence="15">
        <text>a ubiquinone + NADH + 5 H(+)(in) = a ubiquinol + NAD(+) + 4 H(+)(out)</text>
        <dbReference type="Rhea" id="RHEA:29091"/>
        <dbReference type="Rhea" id="RHEA-COMP:9565"/>
        <dbReference type="Rhea" id="RHEA-COMP:9566"/>
        <dbReference type="ChEBI" id="CHEBI:15378"/>
        <dbReference type="ChEBI" id="CHEBI:16389"/>
        <dbReference type="ChEBI" id="CHEBI:17976"/>
        <dbReference type="ChEBI" id="CHEBI:57540"/>
        <dbReference type="ChEBI" id="CHEBI:57945"/>
        <dbReference type="EC" id="7.1.1.2"/>
    </reaction>
</comment>
<evidence type="ECO:0000256" key="11">
    <source>
        <dbReference type="ARBA" id="ARBA00023027"/>
    </source>
</evidence>
<evidence type="ECO:0000313" key="17">
    <source>
        <dbReference type="EMBL" id="AEP27674.1"/>
    </source>
</evidence>
<evidence type="ECO:0000256" key="3">
    <source>
        <dbReference type="ARBA" id="ARBA00012944"/>
    </source>
</evidence>
<evidence type="ECO:0000256" key="1">
    <source>
        <dbReference type="ARBA" id="ARBA00004225"/>
    </source>
</evidence>
<keyword evidence="10 16" id="KW-1133">Transmembrane helix</keyword>
<evidence type="ECO:0000256" key="13">
    <source>
        <dbReference type="ARBA" id="ARBA00023136"/>
    </source>
</evidence>
<keyword evidence="5" id="KW-0813">Transport</keyword>
<geneLocation type="mitochondrion" evidence="17"/>
<keyword evidence="13 16" id="KW-0472">Membrane</keyword>
<dbReference type="EC" id="7.1.1.2" evidence="3"/>
<protein>
    <recommendedName>
        <fullName evidence="4">NADH-ubiquinone oxidoreductase chain 6</fullName>
        <ecNumber evidence="3">7.1.1.2</ecNumber>
    </recommendedName>
    <alternativeName>
        <fullName evidence="14">NADH dehydrogenase subunit 6</fullName>
    </alternativeName>
</protein>
<dbReference type="PANTHER" id="PTHR11435">
    <property type="entry name" value="NADH UBIQUINONE OXIDOREDUCTASE SUBUNIT ND6"/>
    <property type="match status" value="1"/>
</dbReference>
<keyword evidence="8" id="KW-1278">Translocase</keyword>
<comment type="subcellular location">
    <subcellularLocation>
        <location evidence="1">Mitochondrion membrane</location>
        <topology evidence="1">Multi-pass membrane protein</topology>
    </subcellularLocation>
</comment>
<organism evidence="17">
    <name type="scientific">Byctiscus populi</name>
    <name type="common">Leaf-rolling weevil</name>
    <dbReference type="NCBI Taxonomy" id="1069883"/>
    <lineage>
        <taxon>Eukaryota</taxon>
        <taxon>Metazoa</taxon>
        <taxon>Ecdysozoa</taxon>
        <taxon>Arthropoda</taxon>
        <taxon>Hexapoda</taxon>
        <taxon>Insecta</taxon>
        <taxon>Pterygota</taxon>
        <taxon>Neoptera</taxon>
        <taxon>Endopterygota</taxon>
        <taxon>Coleoptera</taxon>
        <taxon>Polyphaga</taxon>
        <taxon>Cucujiformia</taxon>
        <taxon>Attelabidae</taxon>
        <taxon>Rhynchitinae</taxon>
        <taxon>Byctiscus</taxon>
    </lineage>
</organism>
<dbReference type="PANTHER" id="PTHR11435:SF1">
    <property type="entry name" value="NADH-UBIQUINONE OXIDOREDUCTASE CHAIN 6"/>
    <property type="match status" value="1"/>
</dbReference>
<keyword evidence="11" id="KW-0520">NAD</keyword>